<dbReference type="HOGENOM" id="CLU_2904769_0_0_1"/>
<evidence type="ECO:0000313" key="1">
    <source>
        <dbReference type="EMBL" id="KIM93805.1"/>
    </source>
</evidence>
<reference evidence="2" key="2">
    <citation type="submission" date="2015-01" db="EMBL/GenBank/DDBJ databases">
        <title>Evolutionary Origins and Diversification of the Mycorrhizal Mutualists.</title>
        <authorList>
            <consortium name="DOE Joint Genome Institute"/>
            <consortium name="Mycorrhizal Genomics Consortium"/>
            <person name="Kohler A."/>
            <person name="Kuo A."/>
            <person name="Nagy L.G."/>
            <person name="Floudas D."/>
            <person name="Copeland A."/>
            <person name="Barry K.W."/>
            <person name="Cichocki N."/>
            <person name="Veneault-Fourrey C."/>
            <person name="LaButti K."/>
            <person name="Lindquist E.A."/>
            <person name="Lipzen A."/>
            <person name="Lundell T."/>
            <person name="Morin E."/>
            <person name="Murat C."/>
            <person name="Riley R."/>
            <person name="Ohm R."/>
            <person name="Sun H."/>
            <person name="Tunlid A."/>
            <person name="Henrissat B."/>
            <person name="Grigoriev I.V."/>
            <person name="Hibbett D.S."/>
            <person name="Martin F."/>
        </authorList>
    </citation>
    <scope>NUCLEOTIDE SEQUENCE [LARGE SCALE GENOMIC DNA]</scope>
    <source>
        <strain evidence="2">Zn</strain>
    </source>
</reference>
<proteinExistence type="predicted"/>
<gene>
    <name evidence="1" type="ORF">OIDMADRAFT_61077</name>
</gene>
<dbReference type="EMBL" id="KN832892">
    <property type="protein sequence ID" value="KIM93805.1"/>
    <property type="molecule type" value="Genomic_DNA"/>
</dbReference>
<organism evidence="1 2">
    <name type="scientific">Oidiodendron maius (strain Zn)</name>
    <dbReference type="NCBI Taxonomy" id="913774"/>
    <lineage>
        <taxon>Eukaryota</taxon>
        <taxon>Fungi</taxon>
        <taxon>Dikarya</taxon>
        <taxon>Ascomycota</taxon>
        <taxon>Pezizomycotina</taxon>
        <taxon>Leotiomycetes</taxon>
        <taxon>Leotiomycetes incertae sedis</taxon>
        <taxon>Myxotrichaceae</taxon>
        <taxon>Oidiodendron</taxon>
    </lineage>
</organism>
<protein>
    <submittedName>
        <fullName evidence="1">Uncharacterized protein</fullName>
    </submittedName>
</protein>
<sequence length="62" mass="6777">MAEINEELVPGTVYILNEHDSIGRSYSRTDIILRPTPSNDPEDSLATVANVAQIISSFDDSV</sequence>
<evidence type="ECO:0000313" key="2">
    <source>
        <dbReference type="Proteomes" id="UP000054321"/>
    </source>
</evidence>
<keyword evidence="2" id="KW-1185">Reference proteome</keyword>
<reference evidence="1 2" key="1">
    <citation type="submission" date="2014-04" db="EMBL/GenBank/DDBJ databases">
        <authorList>
            <consortium name="DOE Joint Genome Institute"/>
            <person name="Kuo A."/>
            <person name="Martino E."/>
            <person name="Perotto S."/>
            <person name="Kohler A."/>
            <person name="Nagy L.G."/>
            <person name="Floudas D."/>
            <person name="Copeland A."/>
            <person name="Barry K.W."/>
            <person name="Cichocki N."/>
            <person name="Veneault-Fourrey C."/>
            <person name="LaButti K."/>
            <person name="Lindquist E.A."/>
            <person name="Lipzen A."/>
            <person name="Lundell T."/>
            <person name="Morin E."/>
            <person name="Murat C."/>
            <person name="Sun H."/>
            <person name="Tunlid A."/>
            <person name="Henrissat B."/>
            <person name="Grigoriev I.V."/>
            <person name="Hibbett D.S."/>
            <person name="Martin F."/>
            <person name="Nordberg H.P."/>
            <person name="Cantor M.N."/>
            <person name="Hua S.X."/>
        </authorList>
    </citation>
    <scope>NUCLEOTIDE SEQUENCE [LARGE SCALE GENOMIC DNA]</scope>
    <source>
        <strain evidence="1 2">Zn</strain>
    </source>
</reference>
<name>A0A0C3GCB3_OIDMZ</name>
<dbReference type="AlphaFoldDB" id="A0A0C3GCB3"/>
<dbReference type="Proteomes" id="UP000054321">
    <property type="component" value="Unassembled WGS sequence"/>
</dbReference>
<dbReference type="InParanoid" id="A0A0C3GCB3"/>
<accession>A0A0C3GCB3</accession>